<feature type="compositionally biased region" description="Basic and acidic residues" evidence="1">
    <location>
        <begin position="390"/>
        <end position="429"/>
    </location>
</feature>
<feature type="compositionally biased region" description="Low complexity" evidence="1">
    <location>
        <begin position="280"/>
        <end position="300"/>
    </location>
</feature>
<feature type="compositionally biased region" description="Polar residues" evidence="1">
    <location>
        <begin position="435"/>
        <end position="445"/>
    </location>
</feature>
<organism evidence="2 3">
    <name type="scientific">Cylindrobasidium torrendii FP15055 ss-10</name>
    <dbReference type="NCBI Taxonomy" id="1314674"/>
    <lineage>
        <taxon>Eukaryota</taxon>
        <taxon>Fungi</taxon>
        <taxon>Dikarya</taxon>
        <taxon>Basidiomycota</taxon>
        <taxon>Agaricomycotina</taxon>
        <taxon>Agaricomycetes</taxon>
        <taxon>Agaricomycetidae</taxon>
        <taxon>Agaricales</taxon>
        <taxon>Marasmiineae</taxon>
        <taxon>Physalacriaceae</taxon>
        <taxon>Cylindrobasidium</taxon>
    </lineage>
</organism>
<feature type="region of interest" description="Disordered" evidence="1">
    <location>
        <begin position="28"/>
        <end position="81"/>
    </location>
</feature>
<feature type="compositionally biased region" description="Polar residues" evidence="1">
    <location>
        <begin position="642"/>
        <end position="660"/>
    </location>
</feature>
<name>A0A0D7B222_9AGAR</name>
<feature type="region of interest" description="Disordered" evidence="1">
    <location>
        <begin position="107"/>
        <end position="188"/>
    </location>
</feature>
<feature type="compositionally biased region" description="Basic and acidic residues" evidence="1">
    <location>
        <begin position="28"/>
        <end position="43"/>
    </location>
</feature>
<proteinExistence type="predicted"/>
<feature type="compositionally biased region" description="Gly residues" evidence="1">
    <location>
        <begin position="231"/>
        <end position="241"/>
    </location>
</feature>
<feature type="compositionally biased region" description="Low complexity" evidence="1">
    <location>
        <begin position="242"/>
        <end position="254"/>
    </location>
</feature>
<evidence type="ECO:0000313" key="3">
    <source>
        <dbReference type="Proteomes" id="UP000054007"/>
    </source>
</evidence>
<feature type="compositionally biased region" description="Basic and acidic residues" evidence="1">
    <location>
        <begin position="347"/>
        <end position="358"/>
    </location>
</feature>
<feature type="compositionally biased region" description="Basic and acidic residues" evidence="1">
    <location>
        <begin position="157"/>
        <end position="168"/>
    </location>
</feature>
<feature type="region of interest" description="Disordered" evidence="1">
    <location>
        <begin position="389"/>
        <end position="473"/>
    </location>
</feature>
<feature type="compositionally biased region" description="Basic and acidic residues" evidence="1">
    <location>
        <begin position="107"/>
        <end position="121"/>
    </location>
</feature>
<feature type="region of interest" description="Disordered" evidence="1">
    <location>
        <begin position="564"/>
        <end position="723"/>
    </location>
</feature>
<accession>A0A0D7B222</accession>
<dbReference type="AlphaFoldDB" id="A0A0D7B222"/>
<evidence type="ECO:0000256" key="1">
    <source>
        <dbReference type="SAM" id="MobiDB-lite"/>
    </source>
</evidence>
<keyword evidence="3" id="KW-1185">Reference proteome</keyword>
<protein>
    <submittedName>
        <fullName evidence="2">Uncharacterized protein</fullName>
    </submittedName>
</protein>
<gene>
    <name evidence="2" type="ORF">CYLTODRAFT_457427</name>
</gene>
<dbReference type="EMBL" id="KN880649">
    <property type="protein sequence ID" value="KIY64189.1"/>
    <property type="molecule type" value="Genomic_DNA"/>
</dbReference>
<evidence type="ECO:0000313" key="2">
    <source>
        <dbReference type="EMBL" id="KIY64189.1"/>
    </source>
</evidence>
<feature type="region of interest" description="Disordered" evidence="1">
    <location>
        <begin position="230"/>
        <end position="360"/>
    </location>
</feature>
<dbReference type="Proteomes" id="UP000054007">
    <property type="component" value="Unassembled WGS sequence"/>
</dbReference>
<reference evidence="2 3" key="1">
    <citation type="journal article" date="2015" name="Fungal Genet. Biol.">
        <title>Evolution of novel wood decay mechanisms in Agaricales revealed by the genome sequences of Fistulina hepatica and Cylindrobasidium torrendii.</title>
        <authorList>
            <person name="Floudas D."/>
            <person name="Held B.W."/>
            <person name="Riley R."/>
            <person name="Nagy L.G."/>
            <person name="Koehler G."/>
            <person name="Ransdell A.S."/>
            <person name="Younus H."/>
            <person name="Chow J."/>
            <person name="Chiniquy J."/>
            <person name="Lipzen A."/>
            <person name="Tritt A."/>
            <person name="Sun H."/>
            <person name="Haridas S."/>
            <person name="LaButti K."/>
            <person name="Ohm R.A."/>
            <person name="Kues U."/>
            <person name="Blanchette R.A."/>
            <person name="Grigoriev I.V."/>
            <person name="Minto R.E."/>
            <person name="Hibbett D.S."/>
        </authorList>
    </citation>
    <scope>NUCLEOTIDE SEQUENCE [LARGE SCALE GENOMIC DNA]</scope>
    <source>
        <strain evidence="2 3">FP15055 ss-10</strain>
    </source>
</reference>
<feature type="compositionally biased region" description="Acidic residues" evidence="1">
    <location>
        <begin position="134"/>
        <end position="144"/>
    </location>
</feature>
<feature type="compositionally biased region" description="Polar residues" evidence="1">
    <location>
        <begin position="301"/>
        <end position="319"/>
    </location>
</feature>
<feature type="compositionally biased region" description="Polar residues" evidence="1">
    <location>
        <begin position="607"/>
        <end position="622"/>
    </location>
</feature>
<sequence>MTQKELSSAVSPYPYGFAPYSRSVRTFDRERERKVDLGGRDEPYNSDDDDAAFGFDQDRRRVPRARLESIPPYPPPTFLEAMSTPIEPLSRRDVFPSANYAEPLERIRESMASQEHLESRPCSRQSQRACPTDSAEEQQAEIEEQGTAQVPEQVPQAEHREDNHENRAPETPTQPQEEAEAEMVLVDADNVPKVEDTAAPASNQSNGRGHWPHFDIMRRRSRANLLLKLEMGGGSGTGGQDGETTPTTASTSAAPVPPTPIATVPSKRSKTRHSSPLRLFTPGSFPPSTSSLASNSTTSLQMTSPSPSTALTVPSTESLIPSPEQEPRAESPRLAAPMCPLSPLRHATTDIKPKDKSPLRASALMLSPMTSLKGKAPSTNQRSLLKRWVTHKERGKEKEKEKGKAKEEAFEETHEEKGKVGIKEDRPTKQEASAPLQSNASTSEALDTWEVVGDGDSSSDQPSEDSFDLHGGADTMSVLSAPLPSSTSSMFAGARPASPGAASMVLMPSEGGCHCHCHHCMPLRPTFHTVATAPALPSTPMLAPVPIVHAPSIGLNDTSSAEPLVLPMPASPAPSVTPTATRHVSPAVTPRSEDEPPSGPVRELRNVGSQYSLRQDDTTASVPESARSATPLRESGRELRNVGSQYSLRSAATGDISSVQELRRASSPLATPSKAEVSEQIRPNGRWTGNGNAAQYSYRPAAGQHHYMGRPLPPLPSHSAARA</sequence>